<protein>
    <submittedName>
        <fullName evidence="3">Glutamine--fructose-6-phosphate aminotransferase [isomerizing]</fullName>
    </submittedName>
</protein>
<accession>A0AA35R5Y5</accession>
<feature type="region of interest" description="Disordered" evidence="1">
    <location>
        <begin position="1"/>
        <end position="26"/>
    </location>
</feature>
<evidence type="ECO:0000313" key="3">
    <source>
        <dbReference type="EMBL" id="CAI8005384.1"/>
    </source>
</evidence>
<dbReference type="SUPFAM" id="SSF53697">
    <property type="entry name" value="SIS domain"/>
    <property type="match status" value="1"/>
</dbReference>
<dbReference type="GO" id="GO:0004360">
    <property type="term" value="F:glutamine-fructose-6-phosphate transaminase (isomerizing) activity"/>
    <property type="evidence" value="ECO:0007669"/>
    <property type="project" value="TreeGrafter"/>
</dbReference>
<dbReference type="PANTHER" id="PTHR10937:SF0">
    <property type="entry name" value="GLUTAMINE--FRUCTOSE-6-PHOSPHATE TRANSAMINASE (ISOMERIZING)"/>
    <property type="match status" value="1"/>
</dbReference>
<reference evidence="3" key="1">
    <citation type="submission" date="2023-03" db="EMBL/GenBank/DDBJ databases">
        <authorList>
            <person name="Steffen K."/>
            <person name="Cardenas P."/>
        </authorList>
    </citation>
    <scope>NUCLEOTIDE SEQUENCE</scope>
</reference>
<dbReference type="PROSITE" id="PS51464">
    <property type="entry name" value="SIS"/>
    <property type="match status" value="1"/>
</dbReference>
<dbReference type="GO" id="GO:0005829">
    <property type="term" value="C:cytosol"/>
    <property type="evidence" value="ECO:0007669"/>
    <property type="project" value="TreeGrafter"/>
</dbReference>
<keyword evidence="3" id="KW-0032">Aminotransferase</keyword>
<dbReference type="Proteomes" id="UP001174909">
    <property type="component" value="Unassembled WGS sequence"/>
</dbReference>
<dbReference type="CDD" id="cd05009">
    <property type="entry name" value="SIS_GlmS_GlmD_2"/>
    <property type="match status" value="1"/>
</dbReference>
<dbReference type="AlphaFoldDB" id="A0AA35R5Y5"/>
<gene>
    <name evidence="3" type="ORF">GBAR_LOCUS4196</name>
</gene>
<dbReference type="InterPro" id="IPR046348">
    <property type="entry name" value="SIS_dom_sf"/>
</dbReference>
<comment type="caution">
    <text evidence="3">The sequence shown here is derived from an EMBL/GenBank/DDBJ whole genome shotgun (WGS) entry which is preliminary data.</text>
</comment>
<feature type="non-terminal residue" evidence="3">
    <location>
        <position position="1"/>
    </location>
</feature>
<dbReference type="InterPro" id="IPR035490">
    <property type="entry name" value="GlmS/FrlB_SIS"/>
</dbReference>
<proteinExistence type="predicted"/>
<name>A0AA35R5Y5_GEOBA</name>
<dbReference type="InterPro" id="IPR001347">
    <property type="entry name" value="SIS_dom"/>
</dbReference>
<organism evidence="3 4">
    <name type="scientific">Geodia barretti</name>
    <name type="common">Barrett's horny sponge</name>
    <dbReference type="NCBI Taxonomy" id="519541"/>
    <lineage>
        <taxon>Eukaryota</taxon>
        <taxon>Metazoa</taxon>
        <taxon>Porifera</taxon>
        <taxon>Demospongiae</taxon>
        <taxon>Heteroscleromorpha</taxon>
        <taxon>Tetractinellida</taxon>
        <taxon>Astrophorina</taxon>
        <taxon>Geodiidae</taxon>
        <taxon>Geodia</taxon>
    </lineage>
</organism>
<dbReference type="GO" id="GO:0006487">
    <property type="term" value="P:protein N-linked glycosylation"/>
    <property type="evidence" value="ECO:0007669"/>
    <property type="project" value="TreeGrafter"/>
</dbReference>
<dbReference type="GO" id="GO:0006047">
    <property type="term" value="P:UDP-N-acetylglucosamine metabolic process"/>
    <property type="evidence" value="ECO:0007669"/>
    <property type="project" value="TreeGrafter"/>
</dbReference>
<dbReference type="GO" id="GO:0097367">
    <property type="term" value="F:carbohydrate derivative binding"/>
    <property type="evidence" value="ECO:0007669"/>
    <property type="project" value="InterPro"/>
</dbReference>
<evidence type="ECO:0000256" key="1">
    <source>
        <dbReference type="SAM" id="MobiDB-lite"/>
    </source>
</evidence>
<dbReference type="GO" id="GO:0006002">
    <property type="term" value="P:fructose 6-phosphate metabolic process"/>
    <property type="evidence" value="ECO:0007669"/>
    <property type="project" value="TreeGrafter"/>
</dbReference>
<dbReference type="EMBL" id="CASHTH010000603">
    <property type="protein sequence ID" value="CAI8005384.1"/>
    <property type="molecule type" value="Genomic_DNA"/>
</dbReference>
<evidence type="ECO:0000259" key="2">
    <source>
        <dbReference type="PROSITE" id="PS51464"/>
    </source>
</evidence>
<dbReference type="Gene3D" id="3.40.50.10490">
    <property type="entry name" value="Glucose-6-phosphate isomerase like protein, domain 1"/>
    <property type="match status" value="1"/>
</dbReference>
<evidence type="ECO:0000313" key="4">
    <source>
        <dbReference type="Proteomes" id="UP001174909"/>
    </source>
</evidence>
<dbReference type="Pfam" id="PF01380">
    <property type="entry name" value="SIS"/>
    <property type="match status" value="1"/>
</dbReference>
<dbReference type="PANTHER" id="PTHR10937">
    <property type="entry name" value="GLUCOSAMINE--FRUCTOSE-6-PHOSPHATE AMINOTRANSFERASE, ISOMERIZING"/>
    <property type="match status" value="1"/>
</dbReference>
<feature type="domain" description="SIS" evidence="2">
    <location>
        <begin position="51"/>
        <end position="167"/>
    </location>
</feature>
<keyword evidence="3" id="KW-0808">Transferase</keyword>
<keyword evidence="4" id="KW-1185">Reference proteome</keyword>
<sequence length="196" mass="21166">SWHDSPDGSLISLATPGKSKRWPDSSTGTAISCTWHAASTPRSQPKVRSSFKEISYIHAEAYPAGEMKHGPIALIDHEMPTLAIAPRDALYDKMANNIQEVKARDGTVLAVLTEGDDQLAQIVDGPIFIPDAPPNLTPYSPPSRCSYLLTTSRCGAAATSTNPGTGQVGYRRVIFVRSAGQFWPTVLCFWPPCSLP</sequence>